<feature type="domain" description="Protein-glutamine gamma-glutamyltransferase-like C-terminal" evidence="2">
    <location>
        <begin position="163"/>
        <end position="232"/>
    </location>
</feature>
<keyword evidence="4" id="KW-1185">Reference proteome</keyword>
<feature type="transmembrane region" description="Helical" evidence="1">
    <location>
        <begin position="12"/>
        <end position="33"/>
    </location>
</feature>
<sequence length="246" mass="25905">MRDPEQEPGRPTTGFAAVAVVAALVLVLASLGATSSWGPLVEVLVEAPVVTPPPPPPPTETVGVQPPGLEEVLPEPPPVPEIPDWLAQLVIAVGVAALAAVVVWFVVRVVRSVRRPDLRRAGAPTGTAVEVPEIDEGEVVESLGRTLASLRAGVAVDDAIVECWHRLEAIAADSGIARGPSQTSQEFTVQILSHAMVDDAALAELVDLYRQALFSTHVLDDTDRERAIECVERLAGQLGAEVGDAR</sequence>
<keyword evidence="1" id="KW-0812">Transmembrane</keyword>
<reference evidence="3 4" key="1">
    <citation type="submission" date="2019-07" db="EMBL/GenBank/DDBJ databases">
        <authorList>
            <person name="Zhou L.-Y."/>
        </authorList>
    </citation>
    <scope>NUCLEOTIDE SEQUENCE [LARGE SCALE GENOMIC DNA]</scope>
    <source>
        <strain evidence="3 4">YIM 101269</strain>
    </source>
</reference>
<gene>
    <name evidence="3" type="ORF">FOJ82_11415</name>
</gene>
<dbReference type="EMBL" id="VKKG01000004">
    <property type="protein sequence ID" value="TRY17867.1"/>
    <property type="molecule type" value="Genomic_DNA"/>
</dbReference>
<name>A0A553JZL5_9ACTN</name>
<keyword evidence="1" id="KW-1133">Transmembrane helix</keyword>
<comment type="caution">
    <text evidence="3">The sequence shown here is derived from an EMBL/GenBank/DDBJ whole genome shotgun (WGS) entry which is preliminary data.</text>
</comment>
<keyword evidence="1" id="KW-0472">Membrane</keyword>
<dbReference type="AlphaFoldDB" id="A0A553JZL5"/>
<dbReference type="Pfam" id="PF13559">
    <property type="entry name" value="DUF4129"/>
    <property type="match status" value="1"/>
</dbReference>
<evidence type="ECO:0000313" key="4">
    <source>
        <dbReference type="Proteomes" id="UP000317638"/>
    </source>
</evidence>
<protein>
    <submittedName>
        <fullName evidence="3">DUF4129 domain-containing protein</fullName>
    </submittedName>
</protein>
<dbReference type="InterPro" id="IPR025403">
    <property type="entry name" value="TgpA-like_C"/>
</dbReference>
<evidence type="ECO:0000259" key="2">
    <source>
        <dbReference type="Pfam" id="PF13559"/>
    </source>
</evidence>
<dbReference type="RefSeq" id="WP_143938607.1">
    <property type="nucleotide sequence ID" value="NZ_VKKG01000004.1"/>
</dbReference>
<feature type="transmembrane region" description="Helical" evidence="1">
    <location>
        <begin position="85"/>
        <end position="110"/>
    </location>
</feature>
<organism evidence="3 4">
    <name type="scientific">Tessaracoccus rhinocerotis</name>
    <dbReference type="NCBI Taxonomy" id="1689449"/>
    <lineage>
        <taxon>Bacteria</taxon>
        <taxon>Bacillati</taxon>
        <taxon>Actinomycetota</taxon>
        <taxon>Actinomycetes</taxon>
        <taxon>Propionibacteriales</taxon>
        <taxon>Propionibacteriaceae</taxon>
        <taxon>Tessaracoccus</taxon>
    </lineage>
</organism>
<proteinExistence type="predicted"/>
<dbReference type="OrthoDB" id="3733473at2"/>
<evidence type="ECO:0000313" key="3">
    <source>
        <dbReference type="EMBL" id="TRY17867.1"/>
    </source>
</evidence>
<dbReference type="Proteomes" id="UP000317638">
    <property type="component" value="Unassembled WGS sequence"/>
</dbReference>
<accession>A0A553JZL5</accession>
<evidence type="ECO:0000256" key="1">
    <source>
        <dbReference type="SAM" id="Phobius"/>
    </source>
</evidence>